<accession>A0A1H8R168</accession>
<feature type="transmembrane region" description="Helical" evidence="1">
    <location>
        <begin position="73"/>
        <end position="92"/>
    </location>
</feature>
<evidence type="ECO:0000256" key="1">
    <source>
        <dbReference type="SAM" id="Phobius"/>
    </source>
</evidence>
<keyword evidence="1" id="KW-0812">Transmembrane</keyword>
<organism evidence="2 3">
    <name type="scientific">Amphibacillus marinus</name>
    <dbReference type="NCBI Taxonomy" id="872970"/>
    <lineage>
        <taxon>Bacteria</taxon>
        <taxon>Bacillati</taxon>
        <taxon>Bacillota</taxon>
        <taxon>Bacilli</taxon>
        <taxon>Bacillales</taxon>
        <taxon>Bacillaceae</taxon>
        <taxon>Amphibacillus</taxon>
    </lineage>
</organism>
<dbReference type="AlphaFoldDB" id="A0A1H8R168"/>
<evidence type="ECO:0000313" key="3">
    <source>
        <dbReference type="Proteomes" id="UP000199300"/>
    </source>
</evidence>
<keyword evidence="1" id="KW-1133">Transmembrane helix</keyword>
<protein>
    <submittedName>
        <fullName evidence="2">Uncharacterized protein</fullName>
    </submittedName>
</protein>
<gene>
    <name evidence="2" type="ORF">SAMN04488134_109122</name>
</gene>
<proteinExistence type="predicted"/>
<keyword evidence="1" id="KW-0472">Membrane</keyword>
<dbReference type="Proteomes" id="UP000199300">
    <property type="component" value="Unassembled WGS sequence"/>
</dbReference>
<sequence>MIIKVVRSPLFYTIMGYMLLNVPSLIGRHNYDILQLTINFAKIILSIYCFRFSYKVKKNKSDGANHFPKLNKVVLSVCALLILIGFMLEILIDYQR</sequence>
<feature type="transmembrane region" description="Helical" evidence="1">
    <location>
        <begin position="9"/>
        <end position="27"/>
    </location>
</feature>
<dbReference type="EMBL" id="FODJ01000009">
    <property type="protein sequence ID" value="SEO60349.1"/>
    <property type="molecule type" value="Genomic_DNA"/>
</dbReference>
<name>A0A1H8R168_9BACI</name>
<reference evidence="2 3" key="1">
    <citation type="submission" date="2016-10" db="EMBL/GenBank/DDBJ databases">
        <authorList>
            <person name="de Groot N.N."/>
        </authorList>
    </citation>
    <scope>NUCLEOTIDE SEQUENCE [LARGE SCALE GENOMIC DNA]</scope>
    <source>
        <strain evidence="2 3">CGMCC 1.10434</strain>
    </source>
</reference>
<feature type="transmembrane region" description="Helical" evidence="1">
    <location>
        <begin position="33"/>
        <end position="52"/>
    </location>
</feature>
<evidence type="ECO:0000313" key="2">
    <source>
        <dbReference type="EMBL" id="SEO60349.1"/>
    </source>
</evidence>
<keyword evidence="3" id="KW-1185">Reference proteome</keyword>